<dbReference type="Pfam" id="PF00196">
    <property type="entry name" value="GerE"/>
    <property type="match status" value="1"/>
</dbReference>
<dbReference type="RefSeq" id="WP_187246717.1">
    <property type="nucleotide sequence ID" value="NZ_BAAAOK010000006.1"/>
</dbReference>
<dbReference type="Gene3D" id="1.25.40.10">
    <property type="entry name" value="Tetratricopeptide repeat domain"/>
    <property type="match status" value="1"/>
</dbReference>
<keyword evidence="6" id="KW-1185">Reference proteome</keyword>
<proteinExistence type="predicted"/>
<evidence type="ECO:0000313" key="5">
    <source>
        <dbReference type="EMBL" id="MBC6469667.1"/>
    </source>
</evidence>
<feature type="domain" description="HTH luxR-type" evidence="4">
    <location>
        <begin position="880"/>
        <end position="945"/>
    </location>
</feature>
<gene>
    <name evidence="5" type="ORF">HKK74_29870</name>
</gene>
<feature type="compositionally biased region" description="Basic and acidic residues" evidence="3">
    <location>
        <begin position="1"/>
        <end position="10"/>
    </location>
</feature>
<dbReference type="SUPFAM" id="SSF46894">
    <property type="entry name" value="C-terminal effector domain of the bipartite response regulators"/>
    <property type="match status" value="1"/>
</dbReference>
<dbReference type="PROSITE" id="PS50043">
    <property type="entry name" value="HTH_LUXR_2"/>
    <property type="match status" value="1"/>
</dbReference>
<dbReference type="PANTHER" id="PTHR16305">
    <property type="entry name" value="TESTICULAR SOLUBLE ADENYLYL CYCLASE"/>
    <property type="match status" value="1"/>
</dbReference>
<dbReference type="InterPro" id="IPR041664">
    <property type="entry name" value="AAA_16"/>
</dbReference>
<dbReference type="InterPro" id="IPR027417">
    <property type="entry name" value="P-loop_NTPase"/>
</dbReference>
<evidence type="ECO:0000256" key="2">
    <source>
        <dbReference type="ARBA" id="ARBA00022840"/>
    </source>
</evidence>
<accession>A0ABR7LXS4</accession>
<dbReference type="InterPro" id="IPR011990">
    <property type="entry name" value="TPR-like_helical_dom_sf"/>
</dbReference>
<evidence type="ECO:0000256" key="1">
    <source>
        <dbReference type="ARBA" id="ARBA00022741"/>
    </source>
</evidence>
<organism evidence="5 6">
    <name type="scientific">Actinomadura alba</name>
    <dbReference type="NCBI Taxonomy" id="406431"/>
    <lineage>
        <taxon>Bacteria</taxon>
        <taxon>Bacillati</taxon>
        <taxon>Actinomycetota</taxon>
        <taxon>Actinomycetes</taxon>
        <taxon>Streptosporangiales</taxon>
        <taxon>Thermomonosporaceae</taxon>
        <taxon>Actinomadura</taxon>
    </lineage>
</organism>
<feature type="region of interest" description="Disordered" evidence="3">
    <location>
        <begin position="1"/>
        <end position="22"/>
    </location>
</feature>
<dbReference type="EMBL" id="JABVEC010000030">
    <property type="protein sequence ID" value="MBC6469667.1"/>
    <property type="molecule type" value="Genomic_DNA"/>
</dbReference>
<dbReference type="PANTHER" id="PTHR16305:SF35">
    <property type="entry name" value="TRANSCRIPTIONAL ACTIVATOR DOMAIN"/>
    <property type="match status" value="1"/>
</dbReference>
<keyword evidence="2" id="KW-0067">ATP-binding</keyword>
<dbReference type="Gene3D" id="1.10.10.10">
    <property type="entry name" value="Winged helix-like DNA-binding domain superfamily/Winged helix DNA-binding domain"/>
    <property type="match status" value="1"/>
</dbReference>
<keyword evidence="1" id="KW-0547">Nucleotide-binding</keyword>
<protein>
    <submittedName>
        <fullName evidence="5">AAA family ATPase</fullName>
    </submittedName>
</protein>
<dbReference type="PRINTS" id="PR00038">
    <property type="entry name" value="HTHLUXR"/>
</dbReference>
<dbReference type="InterPro" id="IPR000792">
    <property type="entry name" value="Tscrpt_reg_LuxR_C"/>
</dbReference>
<dbReference type="Proteomes" id="UP000805614">
    <property type="component" value="Unassembled WGS sequence"/>
</dbReference>
<dbReference type="CDD" id="cd06170">
    <property type="entry name" value="LuxR_C_like"/>
    <property type="match status" value="1"/>
</dbReference>
<dbReference type="Pfam" id="PF13191">
    <property type="entry name" value="AAA_16"/>
    <property type="match status" value="1"/>
</dbReference>
<dbReference type="InterPro" id="IPR036388">
    <property type="entry name" value="WH-like_DNA-bd_sf"/>
</dbReference>
<dbReference type="SUPFAM" id="SSF52540">
    <property type="entry name" value="P-loop containing nucleoside triphosphate hydrolases"/>
    <property type="match status" value="1"/>
</dbReference>
<comment type="caution">
    <text evidence="5">The sequence shown here is derived from an EMBL/GenBank/DDBJ whole genome shotgun (WGS) entry which is preliminary data.</text>
</comment>
<evidence type="ECO:0000259" key="4">
    <source>
        <dbReference type="PROSITE" id="PS50043"/>
    </source>
</evidence>
<dbReference type="SMART" id="SM00421">
    <property type="entry name" value="HTH_LUXR"/>
    <property type="match status" value="1"/>
</dbReference>
<reference evidence="5 6" key="1">
    <citation type="submission" date="2020-06" db="EMBL/GenBank/DDBJ databases">
        <title>Actinomadura xiongansis sp. nov., isolated from soil of Baiyangdian.</title>
        <authorList>
            <person name="Zhang X."/>
        </authorList>
    </citation>
    <scope>NUCLEOTIDE SEQUENCE [LARGE SCALE GENOMIC DNA]</scope>
    <source>
        <strain evidence="5 6">HBUM206468</strain>
    </source>
</reference>
<evidence type="ECO:0000313" key="6">
    <source>
        <dbReference type="Proteomes" id="UP000805614"/>
    </source>
</evidence>
<evidence type="ECO:0000256" key="3">
    <source>
        <dbReference type="SAM" id="MobiDB-lite"/>
    </source>
</evidence>
<name>A0ABR7LXS4_9ACTN</name>
<dbReference type="InterPro" id="IPR016032">
    <property type="entry name" value="Sig_transdc_resp-reg_C-effctor"/>
</dbReference>
<sequence>MVDRAPHEPRGTGTAAIPRRSWPGWRGREREWEIAVGMLSAAERTGRGGALLVEGRPGIGKSQLLGEAAKTAAQLGIGVAQGCADELGQLTPLVPLTEALGEQSFAQARRDGDGGAETVDLRLALVDRLREHVEERGRHGPLLITLDDLQWADPTTRLALRSLVPELASYPLVWLLARTTGKGDPGMDALFKLLEQEGAVRLALKPLDDRAVAQVISDRLGAPAGPDVLALAAGARGVPFLLIELLRTCREEGVVEVAPGHARLTSVQRIRQITRSSLDELSPETGHLLRVAGILGSSFAVNDLADLLAEPVSRLPPRLDEAMAAGVIVPVADRLAFRHNLLWQAVTDALSAPVRAALHRQAGEMLLERGNVVSAAAHFMRCAERGEARALDALDRAAREVLPSSPQTAADLAIQALALTEPADPERFARSATAVDALTASGRLTEAMEAAKDALRQAPPQPWAARLQYELASTLLLSGRSAEAVAEAESLLAQGGLSEELRGAAELAVFRGLMALHDFGRGRRRAEAIVAEPAGQADTALVGALMLRAHAAWEEARAADAFHDLHEAVRIASSGSIEARRSHPRLYLARSLIGVGELEEADAVIQAAAADIGALGHTAHAASPSFFRACLWLDSGRLADAAAEAEAGLSTADRLKAHKFTLIGLAVLAIVGLRRGDIDTAARHIERFLSELHAAHGAMFGSLWGTWAVALVAEAQSGPERAVEILHRCYGDERDRRWMLMLELNAAAWMTRTALAAGQDAAARGIVDTAMRVASDNRAYPALAVAASHARGILDQDAAALAEAAELSRDPWSRASAAEDLAVLQSAGAEETDRVAAVGRLEQAADGYERIGALRDAARVRARLRRLGVRRRHWTSGPRPVSGWDSLTDTERNIALQVAQGMTNRQVASRMFLSPHTVSFHLRQVFRKLGIGSRVELARISAERGHRP</sequence>